<keyword evidence="17" id="KW-1185">Reference proteome</keyword>
<comment type="caution">
    <text evidence="16">The sequence shown here is derived from an EMBL/GenBank/DDBJ whole genome shotgun (WGS) entry which is preliminary data.</text>
</comment>
<dbReference type="EMBL" id="BONO01000001">
    <property type="protein sequence ID" value="GIG34652.1"/>
    <property type="molecule type" value="Genomic_DNA"/>
</dbReference>
<evidence type="ECO:0000256" key="6">
    <source>
        <dbReference type="ARBA" id="ARBA00022679"/>
    </source>
</evidence>
<organism evidence="16 17">
    <name type="scientific">Cellulomonas pakistanensis</name>
    <dbReference type="NCBI Taxonomy" id="992287"/>
    <lineage>
        <taxon>Bacteria</taxon>
        <taxon>Bacillati</taxon>
        <taxon>Actinomycetota</taxon>
        <taxon>Actinomycetes</taxon>
        <taxon>Micrococcales</taxon>
        <taxon>Cellulomonadaceae</taxon>
        <taxon>Cellulomonas</taxon>
    </lineage>
</organism>
<dbReference type="Gene3D" id="3.30.230.10">
    <property type="match status" value="1"/>
</dbReference>
<evidence type="ECO:0000256" key="10">
    <source>
        <dbReference type="ARBA" id="ARBA00022842"/>
    </source>
</evidence>
<keyword evidence="9" id="KW-0067">ATP-binding</keyword>
<dbReference type="PANTHER" id="PTHR43290:SF2">
    <property type="entry name" value="MEVALONATE KINASE"/>
    <property type="match status" value="1"/>
</dbReference>
<keyword evidence="11" id="KW-0443">Lipid metabolism</keyword>
<protein>
    <recommendedName>
        <fullName evidence="3">mevalonate kinase</fullName>
        <ecNumber evidence="3">2.7.1.36</ecNumber>
    </recommendedName>
</protein>
<dbReference type="PRINTS" id="PR00959">
    <property type="entry name" value="MEVGALKINASE"/>
</dbReference>
<evidence type="ECO:0000256" key="13">
    <source>
        <dbReference type="SAM" id="MobiDB-lite"/>
    </source>
</evidence>
<keyword evidence="8 16" id="KW-0418">Kinase</keyword>
<evidence type="ECO:0000259" key="15">
    <source>
        <dbReference type="Pfam" id="PF08544"/>
    </source>
</evidence>
<dbReference type="InterPro" id="IPR006204">
    <property type="entry name" value="GHMP_kinase_N_dom"/>
</dbReference>
<evidence type="ECO:0000256" key="4">
    <source>
        <dbReference type="ARBA" id="ARBA00022490"/>
    </source>
</evidence>
<dbReference type="EC" id="2.7.1.36" evidence="3"/>
<feature type="domain" description="GHMP kinase N-terminal" evidence="14">
    <location>
        <begin position="89"/>
        <end position="165"/>
    </location>
</feature>
<keyword evidence="7" id="KW-0547">Nucleotide-binding</keyword>
<evidence type="ECO:0000256" key="8">
    <source>
        <dbReference type="ARBA" id="ARBA00022777"/>
    </source>
</evidence>
<evidence type="ECO:0000313" key="17">
    <source>
        <dbReference type="Proteomes" id="UP000642125"/>
    </source>
</evidence>
<dbReference type="Proteomes" id="UP000642125">
    <property type="component" value="Unassembled WGS sequence"/>
</dbReference>
<evidence type="ECO:0000256" key="3">
    <source>
        <dbReference type="ARBA" id="ARBA00012103"/>
    </source>
</evidence>
<dbReference type="InterPro" id="IPR036554">
    <property type="entry name" value="GHMP_kinase_C_sf"/>
</dbReference>
<comment type="similarity">
    <text evidence="2">Belongs to the GHMP kinase family. Mevalonate kinase subfamily.</text>
</comment>
<evidence type="ECO:0000313" key="16">
    <source>
        <dbReference type="EMBL" id="GIG34652.1"/>
    </source>
</evidence>
<dbReference type="InterPro" id="IPR013750">
    <property type="entry name" value="GHMP_kinase_C_dom"/>
</dbReference>
<dbReference type="RefSeq" id="WP_203666713.1">
    <property type="nucleotide sequence ID" value="NZ_BONO01000001.1"/>
</dbReference>
<name>A0A919PAD5_9CELL</name>
<dbReference type="Pfam" id="PF00288">
    <property type="entry name" value="GHMP_kinases_N"/>
    <property type="match status" value="1"/>
</dbReference>
<dbReference type="SUPFAM" id="SSF55060">
    <property type="entry name" value="GHMP Kinase, C-terminal domain"/>
    <property type="match status" value="1"/>
</dbReference>
<comment type="subcellular location">
    <subcellularLocation>
        <location evidence="1">Cytoplasm</location>
    </subcellularLocation>
</comment>
<feature type="region of interest" description="Disordered" evidence="13">
    <location>
        <begin position="1"/>
        <end position="26"/>
    </location>
</feature>
<dbReference type="GO" id="GO:0019287">
    <property type="term" value="P:isopentenyl diphosphate biosynthetic process, mevalonate pathway"/>
    <property type="evidence" value="ECO:0007669"/>
    <property type="project" value="TreeGrafter"/>
</dbReference>
<keyword evidence="10" id="KW-0460">Magnesium</keyword>
<evidence type="ECO:0000256" key="12">
    <source>
        <dbReference type="ARBA" id="ARBA00029438"/>
    </source>
</evidence>
<dbReference type="InterPro" id="IPR014721">
    <property type="entry name" value="Ribsml_uS5_D2-typ_fold_subgr"/>
</dbReference>
<dbReference type="SUPFAM" id="SSF54211">
    <property type="entry name" value="Ribosomal protein S5 domain 2-like"/>
    <property type="match status" value="1"/>
</dbReference>
<feature type="compositionally biased region" description="Low complexity" evidence="13">
    <location>
        <begin position="14"/>
        <end position="26"/>
    </location>
</feature>
<dbReference type="PANTHER" id="PTHR43290">
    <property type="entry name" value="MEVALONATE KINASE"/>
    <property type="match status" value="1"/>
</dbReference>
<dbReference type="GO" id="GO:0005524">
    <property type="term" value="F:ATP binding"/>
    <property type="evidence" value="ECO:0007669"/>
    <property type="project" value="UniProtKB-KW"/>
</dbReference>
<dbReference type="Gene3D" id="3.30.70.890">
    <property type="entry name" value="GHMP kinase, C-terminal domain"/>
    <property type="match status" value="1"/>
</dbReference>
<proteinExistence type="inferred from homology"/>
<dbReference type="GO" id="GO:0004496">
    <property type="term" value="F:mevalonate kinase activity"/>
    <property type="evidence" value="ECO:0007669"/>
    <property type="project" value="UniProtKB-EC"/>
</dbReference>
<dbReference type="PROSITE" id="PS00627">
    <property type="entry name" value="GHMP_KINASES_ATP"/>
    <property type="match status" value="1"/>
</dbReference>
<keyword evidence="6" id="KW-0808">Transferase</keyword>
<dbReference type="InterPro" id="IPR006203">
    <property type="entry name" value="GHMP_knse_ATP-bd_CS"/>
</dbReference>
<feature type="compositionally biased region" description="Polar residues" evidence="13">
    <location>
        <begin position="1"/>
        <end position="13"/>
    </location>
</feature>
<keyword evidence="5" id="KW-0444">Lipid biosynthesis</keyword>
<dbReference type="InterPro" id="IPR006205">
    <property type="entry name" value="Mev_gal_kin"/>
</dbReference>
<evidence type="ECO:0000256" key="2">
    <source>
        <dbReference type="ARBA" id="ARBA00006495"/>
    </source>
</evidence>
<feature type="domain" description="GHMP kinase C-terminal" evidence="15">
    <location>
        <begin position="241"/>
        <end position="317"/>
    </location>
</feature>
<accession>A0A919PAD5</accession>
<keyword evidence="4" id="KW-0963">Cytoplasm</keyword>
<evidence type="ECO:0000256" key="11">
    <source>
        <dbReference type="ARBA" id="ARBA00023098"/>
    </source>
</evidence>
<evidence type="ECO:0000256" key="7">
    <source>
        <dbReference type="ARBA" id="ARBA00022741"/>
    </source>
</evidence>
<evidence type="ECO:0000256" key="5">
    <source>
        <dbReference type="ARBA" id="ARBA00022516"/>
    </source>
</evidence>
<evidence type="ECO:0000256" key="9">
    <source>
        <dbReference type="ARBA" id="ARBA00022840"/>
    </source>
</evidence>
<reference evidence="16" key="1">
    <citation type="submission" date="2021-01" db="EMBL/GenBank/DDBJ databases">
        <title>Whole genome shotgun sequence of Cellulomonas pakistanensis NBRC 110800.</title>
        <authorList>
            <person name="Komaki H."/>
            <person name="Tamura T."/>
        </authorList>
    </citation>
    <scope>NUCLEOTIDE SEQUENCE</scope>
    <source>
        <strain evidence="16">NBRC 110800</strain>
    </source>
</reference>
<evidence type="ECO:0000256" key="1">
    <source>
        <dbReference type="ARBA" id="ARBA00004496"/>
    </source>
</evidence>
<sequence length="340" mass="34689">MRSRTISSSNPRSTGPGAPRATGTGHTRAKAILVGEHAVVYGEPAIALPLASLPMRAVARREEGPLTLESVLYSGALSDAPEQLAAPVAAVEATLDHLGLPHRDVVLSTESTIPAARGLGSSAATAGALALALADLAGRTLTAQEHFDLVQVGERVAHGNPSGLDARTTASTEPVWFQAGEIRPLDLALRAHLVVADTGVHGRTRVAVADVRSFRDRHPARGTELIAELGAITRDVVDDLALDRPAELGARMTRAHGALAELGVSSPELDRLVGAALAAGALGAKLTGGGQGGCMLALAADAASAGTIAAALRRAGAARTWLHRTDARRPAAPSAQVPLA</sequence>
<dbReference type="NCBIfam" id="TIGR00549">
    <property type="entry name" value="mevalon_kin"/>
    <property type="match status" value="1"/>
</dbReference>
<evidence type="ECO:0000259" key="14">
    <source>
        <dbReference type="Pfam" id="PF00288"/>
    </source>
</evidence>
<dbReference type="AlphaFoldDB" id="A0A919PAD5"/>
<dbReference type="Pfam" id="PF08544">
    <property type="entry name" value="GHMP_kinases_C"/>
    <property type="match status" value="1"/>
</dbReference>
<comment type="pathway">
    <text evidence="12">Isoprenoid biosynthesis; isopentenyl diphosphate biosynthesis via mevalonate pathway; isopentenyl diphosphate from (R)-mevalonate: step 1/3.</text>
</comment>
<dbReference type="InterPro" id="IPR020568">
    <property type="entry name" value="Ribosomal_Su5_D2-typ_SF"/>
</dbReference>
<gene>
    <name evidence="16" type="primary">mvaK1</name>
    <name evidence="16" type="ORF">Cpa01nite_00330</name>
</gene>
<dbReference type="GO" id="GO:0005829">
    <property type="term" value="C:cytosol"/>
    <property type="evidence" value="ECO:0007669"/>
    <property type="project" value="TreeGrafter"/>
</dbReference>